<organism evidence="11 12">
    <name type="scientific">Haematospirillum jordaniae</name>
    <dbReference type="NCBI Taxonomy" id="1549855"/>
    <lineage>
        <taxon>Bacteria</taxon>
        <taxon>Pseudomonadati</taxon>
        <taxon>Pseudomonadota</taxon>
        <taxon>Alphaproteobacteria</taxon>
        <taxon>Rhodospirillales</taxon>
        <taxon>Novispirillaceae</taxon>
        <taxon>Haematospirillum</taxon>
    </lineage>
</organism>
<feature type="binding site" evidence="8">
    <location>
        <position position="281"/>
    </location>
    <ligand>
        <name>ATP</name>
        <dbReference type="ChEBI" id="CHEBI:30616"/>
    </ligand>
</feature>
<dbReference type="Gene3D" id="3.40.50.620">
    <property type="entry name" value="HUPs"/>
    <property type="match status" value="2"/>
</dbReference>
<dbReference type="InterPro" id="IPR017932">
    <property type="entry name" value="GATase_2_dom"/>
</dbReference>
<evidence type="ECO:0000259" key="10">
    <source>
        <dbReference type="PROSITE" id="PS51278"/>
    </source>
</evidence>
<feature type="binding site" evidence="8">
    <location>
        <begin position="354"/>
        <end position="355"/>
    </location>
    <ligand>
        <name>ATP</name>
        <dbReference type="ChEBI" id="CHEBI:30616"/>
    </ligand>
</feature>
<dbReference type="InterPro" id="IPR014729">
    <property type="entry name" value="Rossmann-like_a/b/a_fold"/>
</dbReference>
<dbReference type="GO" id="GO:0005524">
    <property type="term" value="F:ATP binding"/>
    <property type="evidence" value="ECO:0007669"/>
    <property type="project" value="UniProtKB-KW"/>
</dbReference>
<dbReference type="EMBL" id="CP014525">
    <property type="protein sequence ID" value="AMW34248.1"/>
    <property type="molecule type" value="Genomic_DNA"/>
</dbReference>
<dbReference type="InterPro" id="IPR029055">
    <property type="entry name" value="Ntn_hydrolases_N"/>
</dbReference>
<dbReference type="Gene3D" id="3.60.20.10">
    <property type="entry name" value="Glutamine Phosphoribosylpyrophosphate, subunit 1, domain 1"/>
    <property type="match status" value="1"/>
</dbReference>
<dbReference type="AlphaFoldDB" id="A0A143DDP1"/>
<reference evidence="11 12" key="1">
    <citation type="submission" date="2016-02" db="EMBL/GenBank/DDBJ databases">
        <title>Complete Genome of H5569, the type strain of the newly described species Haematospirillium jordaniae.</title>
        <authorList>
            <person name="Nicholson A.C."/>
            <person name="Humrighouse B.W."/>
            <person name="Loparov V."/>
            <person name="McQuiston J.R."/>
        </authorList>
    </citation>
    <scope>NUCLEOTIDE SEQUENCE [LARGE SCALE GENOMIC DNA]</scope>
    <source>
        <strain evidence="11 12">H5569</strain>
    </source>
</reference>
<dbReference type="InterPro" id="IPR033738">
    <property type="entry name" value="AsnB_N"/>
</dbReference>
<dbReference type="GO" id="GO:0005829">
    <property type="term" value="C:cytosol"/>
    <property type="evidence" value="ECO:0007669"/>
    <property type="project" value="TreeGrafter"/>
</dbReference>
<dbReference type="Pfam" id="PF00733">
    <property type="entry name" value="Asn_synthase"/>
    <property type="match status" value="1"/>
</dbReference>
<dbReference type="CDD" id="cd01991">
    <property type="entry name" value="Asn_synthase_B_C"/>
    <property type="match status" value="1"/>
</dbReference>
<keyword evidence="6" id="KW-0315">Glutamine amidotransferase</keyword>
<dbReference type="InterPro" id="IPR001962">
    <property type="entry name" value="Asn_synthase"/>
</dbReference>
<keyword evidence="12" id="KW-1185">Reference proteome</keyword>
<accession>A0A143DDP1</accession>
<evidence type="ECO:0000313" key="12">
    <source>
        <dbReference type="Proteomes" id="UP000076066"/>
    </source>
</evidence>
<dbReference type="NCBIfam" id="TIGR01536">
    <property type="entry name" value="asn_synth_AEB"/>
    <property type="match status" value="1"/>
</dbReference>
<dbReference type="InterPro" id="IPR006426">
    <property type="entry name" value="Asn_synth_AEB"/>
</dbReference>
<name>A0A143DDP1_9PROT</name>
<dbReference type="PANTHER" id="PTHR43284:SF1">
    <property type="entry name" value="ASPARAGINE SYNTHETASE"/>
    <property type="match status" value="1"/>
</dbReference>
<evidence type="ECO:0000256" key="2">
    <source>
        <dbReference type="ARBA" id="ARBA00005752"/>
    </source>
</evidence>
<dbReference type="PANTHER" id="PTHR43284">
    <property type="entry name" value="ASPARAGINE SYNTHETASE (GLUTAMINE-HYDROLYZING)"/>
    <property type="match status" value="1"/>
</dbReference>
<dbReference type="GO" id="GO:0006529">
    <property type="term" value="P:asparagine biosynthetic process"/>
    <property type="evidence" value="ECO:0007669"/>
    <property type="project" value="InterPro"/>
</dbReference>
<evidence type="ECO:0000256" key="5">
    <source>
        <dbReference type="ARBA" id="ARBA00022840"/>
    </source>
</evidence>
<feature type="binding site" evidence="8">
    <location>
        <position position="85"/>
    </location>
    <ligand>
        <name>L-glutamine</name>
        <dbReference type="ChEBI" id="CHEBI:58359"/>
    </ligand>
</feature>
<dbReference type="PIRSF" id="PIRSF001589">
    <property type="entry name" value="Asn_synthetase_glu-h"/>
    <property type="match status" value="1"/>
</dbReference>
<keyword evidence="5 8" id="KW-0067">ATP-binding</keyword>
<gene>
    <name evidence="11" type="ORF">AY555_02580</name>
</gene>
<proteinExistence type="inferred from homology"/>
<dbReference type="EC" id="6.3.5.4" evidence="3"/>
<evidence type="ECO:0000256" key="7">
    <source>
        <dbReference type="ARBA" id="ARBA00048741"/>
    </source>
</evidence>
<evidence type="ECO:0000256" key="6">
    <source>
        <dbReference type="ARBA" id="ARBA00022962"/>
    </source>
</evidence>
<dbReference type="SUPFAM" id="SSF56235">
    <property type="entry name" value="N-terminal nucleophile aminohydrolases (Ntn hydrolases)"/>
    <property type="match status" value="1"/>
</dbReference>
<comment type="pathway">
    <text evidence="1">Amino-acid biosynthesis; L-asparagine biosynthesis; L-asparagine from L-aspartate (L-Gln route): step 1/1.</text>
</comment>
<evidence type="ECO:0000313" key="11">
    <source>
        <dbReference type="EMBL" id="AMW34248.1"/>
    </source>
</evidence>
<feature type="site" description="Important for beta-aspartyl-AMP intermediate formation" evidence="9">
    <location>
        <position position="356"/>
    </location>
</feature>
<dbReference type="SUPFAM" id="SSF52402">
    <property type="entry name" value="Adenine nucleotide alpha hydrolases-like"/>
    <property type="match status" value="1"/>
</dbReference>
<dbReference type="InterPro" id="IPR051786">
    <property type="entry name" value="ASN_synthetase/amidase"/>
</dbReference>
<dbReference type="CDD" id="cd00712">
    <property type="entry name" value="AsnB"/>
    <property type="match status" value="1"/>
</dbReference>
<feature type="domain" description="Glutamine amidotransferase type-2" evidence="10">
    <location>
        <begin position="1"/>
        <end position="199"/>
    </location>
</feature>
<dbReference type="Pfam" id="PF13537">
    <property type="entry name" value="GATase_7"/>
    <property type="match status" value="1"/>
</dbReference>
<dbReference type="KEGG" id="hjo:AY555_02580"/>
<protein>
    <recommendedName>
        <fullName evidence="3">asparagine synthase (glutamine-hydrolyzing)</fullName>
        <ecNumber evidence="3">6.3.5.4</ecNumber>
    </recommendedName>
</protein>
<keyword evidence="4 8" id="KW-0547">Nucleotide-binding</keyword>
<comment type="catalytic activity">
    <reaction evidence="7">
        <text>L-aspartate + L-glutamine + ATP + H2O = L-asparagine + L-glutamate + AMP + diphosphate + H(+)</text>
        <dbReference type="Rhea" id="RHEA:12228"/>
        <dbReference type="ChEBI" id="CHEBI:15377"/>
        <dbReference type="ChEBI" id="CHEBI:15378"/>
        <dbReference type="ChEBI" id="CHEBI:29985"/>
        <dbReference type="ChEBI" id="CHEBI:29991"/>
        <dbReference type="ChEBI" id="CHEBI:30616"/>
        <dbReference type="ChEBI" id="CHEBI:33019"/>
        <dbReference type="ChEBI" id="CHEBI:58048"/>
        <dbReference type="ChEBI" id="CHEBI:58359"/>
        <dbReference type="ChEBI" id="CHEBI:456215"/>
        <dbReference type="EC" id="6.3.5.4"/>
    </reaction>
</comment>
<dbReference type="GO" id="GO:0004066">
    <property type="term" value="F:asparagine synthase (glutamine-hydrolyzing) activity"/>
    <property type="evidence" value="ECO:0007669"/>
    <property type="project" value="UniProtKB-EC"/>
</dbReference>
<evidence type="ECO:0000256" key="4">
    <source>
        <dbReference type="ARBA" id="ARBA00022741"/>
    </source>
</evidence>
<dbReference type="PROSITE" id="PS51278">
    <property type="entry name" value="GATASE_TYPE_2"/>
    <property type="match status" value="1"/>
</dbReference>
<dbReference type="Proteomes" id="UP000076066">
    <property type="component" value="Chromosome"/>
</dbReference>
<evidence type="ECO:0000256" key="8">
    <source>
        <dbReference type="PIRSR" id="PIRSR001589-2"/>
    </source>
</evidence>
<dbReference type="STRING" id="1549855.AY555_02580"/>
<evidence type="ECO:0000256" key="1">
    <source>
        <dbReference type="ARBA" id="ARBA00005187"/>
    </source>
</evidence>
<sequence>MLALRLRDGLRHRGPDDAGAWFDQDVGVWFGQRRLSILDLSPLGHQPMHSPCGRYVLTFNGEVYNYKELRHRLESAGYTFRGESDTEVVLLACAAWGVEGAAQCFEGMFAFGLYDRAERVLWLVRDPMGIKPLYYAHRGDSFAFSSELTALLPLPWIDRSINQDALFSYFRYAYVPAPASILNSVKKLSSGTLLRFAHGEAVCSSYWDLAERVTTLRQSVNASMSLQEAADELEIRLRHSVRQHMQSDVPYGAFLSGGVDSSALVALMQSESSYPVKTFSIGFREASHDESAHARAVARHLGTEHHELILDSDEIPALVPTVAGFFDEPFADNSSIPTYLVSRFARESVTVCLSGDGGDELFGGYPRYFWAKRIEALRQRLSPGGARLAARMLQAIPATVWDHMVNPALGYRYSSAEGLAYRVRRFAAYLGCDRDAAYKNTMSVWSDPGHLLGFEAKHSLGVDAVHYPDLSWAEEMMLVDQRNYLQDDILTKVDRASMAVSLEARVPLLTHPIVEWSWQIAPSLKLADKGDRGKLVLRELLYRHIPKALIERPKQGFGMPVGKWLRGPLKDWGESLLRPADLDACGLNAKVVSSVWREHQMGLDRQATLWTVLMYRQWYQQVIGI</sequence>
<evidence type="ECO:0000256" key="3">
    <source>
        <dbReference type="ARBA" id="ARBA00012737"/>
    </source>
</evidence>
<comment type="similarity">
    <text evidence="2">Belongs to the asparagine synthetase family.</text>
</comment>
<evidence type="ECO:0000256" key="9">
    <source>
        <dbReference type="PIRSR" id="PIRSR001589-3"/>
    </source>
</evidence>